<dbReference type="AlphaFoldDB" id="A0A1B6CBI6"/>
<dbReference type="Pfam" id="PF16027">
    <property type="entry name" value="DUF4786"/>
    <property type="match status" value="1"/>
</dbReference>
<gene>
    <name evidence="2" type="ORF">g.703</name>
</gene>
<feature type="region of interest" description="Disordered" evidence="1">
    <location>
        <begin position="1"/>
        <end position="22"/>
    </location>
</feature>
<sequence>NFHAHKRLLSQSRRTHNKLSDSKTFIIKLPPQSHYYGNNAPGNQKIKPVTKFNFNGKPSKVYHWNIPAMKNMLARKTGSKTVHRGGDVFDVQKQSTWDE</sequence>
<name>A0A1B6CBI6_9HEMI</name>
<organism evidence="2">
    <name type="scientific">Clastoptera arizonana</name>
    <name type="common">Arizona spittle bug</name>
    <dbReference type="NCBI Taxonomy" id="38151"/>
    <lineage>
        <taxon>Eukaryota</taxon>
        <taxon>Metazoa</taxon>
        <taxon>Ecdysozoa</taxon>
        <taxon>Arthropoda</taxon>
        <taxon>Hexapoda</taxon>
        <taxon>Insecta</taxon>
        <taxon>Pterygota</taxon>
        <taxon>Neoptera</taxon>
        <taxon>Paraneoptera</taxon>
        <taxon>Hemiptera</taxon>
        <taxon>Auchenorrhyncha</taxon>
        <taxon>Cercopoidea</taxon>
        <taxon>Clastopteridae</taxon>
        <taxon>Clastoptera</taxon>
    </lineage>
</organism>
<evidence type="ECO:0000313" key="2">
    <source>
        <dbReference type="EMBL" id="JAS10837.1"/>
    </source>
</evidence>
<feature type="non-terminal residue" evidence="2">
    <location>
        <position position="99"/>
    </location>
</feature>
<proteinExistence type="predicted"/>
<feature type="compositionally biased region" description="Basic residues" evidence="1">
    <location>
        <begin position="1"/>
        <end position="17"/>
    </location>
</feature>
<dbReference type="InterPro" id="IPR031983">
    <property type="entry name" value="DUF4786"/>
</dbReference>
<dbReference type="EMBL" id="GEDC01026461">
    <property type="protein sequence ID" value="JAS10837.1"/>
    <property type="molecule type" value="Transcribed_RNA"/>
</dbReference>
<feature type="region of interest" description="Disordered" evidence="1">
    <location>
        <begin position="78"/>
        <end position="99"/>
    </location>
</feature>
<accession>A0A1B6CBI6</accession>
<evidence type="ECO:0000256" key="1">
    <source>
        <dbReference type="SAM" id="MobiDB-lite"/>
    </source>
</evidence>
<reference evidence="2" key="1">
    <citation type="submission" date="2015-12" db="EMBL/GenBank/DDBJ databases">
        <title>De novo transcriptome assembly of four potential Pierce s Disease insect vectors from Arizona vineyards.</title>
        <authorList>
            <person name="Tassone E.E."/>
        </authorList>
    </citation>
    <scope>NUCLEOTIDE SEQUENCE</scope>
</reference>
<feature type="non-terminal residue" evidence="2">
    <location>
        <position position="1"/>
    </location>
</feature>
<protein>
    <submittedName>
        <fullName evidence="2">Uncharacterized protein</fullName>
    </submittedName>
</protein>